<reference evidence="1" key="1">
    <citation type="submission" date="2024-02" db="EMBL/GenBank/DDBJ databases">
        <authorList>
            <consortium name="ELIXIR-Norway"/>
            <consortium name="Elixir Norway"/>
        </authorList>
    </citation>
    <scope>NUCLEOTIDE SEQUENCE</scope>
</reference>
<organism evidence="1 2">
    <name type="scientific">Sphagnum jensenii</name>
    <dbReference type="NCBI Taxonomy" id="128206"/>
    <lineage>
        <taxon>Eukaryota</taxon>
        <taxon>Viridiplantae</taxon>
        <taxon>Streptophyta</taxon>
        <taxon>Embryophyta</taxon>
        <taxon>Bryophyta</taxon>
        <taxon>Sphagnophytina</taxon>
        <taxon>Sphagnopsida</taxon>
        <taxon>Sphagnales</taxon>
        <taxon>Sphagnaceae</taxon>
        <taxon>Sphagnum</taxon>
    </lineage>
</organism>
<gene>
    <name evidence="1" type="ORF">CSSPJE1EN1_LOCUS3354</name>
</gene>
<protein>
    <submittedName>
        <fullName evidence="1">Uncharacterized protein</fullName>
    </submittedName>
</protein>
<evidence type="ECO:0000313" key="1">
    <source>
        <dbReference type="EMBL" id="CAK9257876.1"/>
    </source>
</evidence>
<name>A0ABP0VVN8_9BRYO</name>
<accession>A0ABP0VVN8</accession>
<dbReference type="EMBL" id="OZ020106">
    <property type="protein sequence ID" value="CAK9257876.1"/>
    <property type="molecule type" value="Genomic_DNA"/>
</dbReference>
<evidence type="ECO:0000313" key="2">
    <source>
        <dbReference type="Proteomes" id="UP001497444"/>
    </source>
</evidence>
<keyword evidence="2" id="KW-1185">Reference proteome</keyword>
<proteinExistence type="predicted"/>
<dbReference type="Proteomes" id="UP001497444">
    <property type="component" value="Chromosome 11"/>
</dbReference>
<sequence length="130" mass="14030">MGVHVAKQALVGCARFNINCNSGFLCQTWEDPSCSNPDVENAFGDNDPGKRQAVIGEALNGNAKEKKLQFEIGSVTTKFQMGNLPASLALVTKQQISVLLEYAWKVIAKPNEARAKLVKRSVPAGELSLV</sequence>